<dbReference type="AlphaFoldDB" id="A0A8B8G3M1"/>
<reference evidence="12 13" key="1">
    <citation type="submission" date="2025-04" db="UniProtKB">
        <authorList>
            <consortium name="RefSeq"/>
        </authorList>
    </citation>
    <scope>IDENTIFICATION</scope>
    <source>
        <tissue evidence="12 13">Whole body</tissue>
    </source>
</reference>
<evidence type="ECO:0000256" key="9">
    <source>
        <dbReference type="SAM" id="Phobius"/>
    </source>
</evidence>
<dbReference type="RefSeq" id="XP_025417264.1">
    <property type="nucleotide sequence ID" value="XM_025561479.1"/>
</dbReference>
<feature type="region of interest" description="Disordered" evidence="8">
    <location>
        <begin position="46"/>
        <end position="135"/>
    </location>
</feature>
<organism evidence="11 13">
    <name type="scientific">Sipha flava</name>
    <name type="common">yellow sugarcane aphid</name>
    <dbReference type="NCBI Taxonomy" id="143950"/>
    <lineage>
        <taxon>Eukaryota</taxon>
        <taxon>Metazoa</taxon>
        <taxon>Ecdysozoa</taxon>
        <taxon>Arthropoda</taxon>
        <taxon>Hexapoda</taxon>
        <taxon>Insecta</taxon>
        <taxon>Pterygota</taxon>
        <taxon>Neoptera</taxon>
        <taxon>Paraneoptera</taxon>
        <taxon>Hemiptera</taxon>
        <taxon>Sternorrhyncha</taxon>
        <taxon>Aphidomorpha</taxon>
        <taxon>Aphidoidea</taxon>
        <taxon>Aphididae</taxon>
        <taxon>Sipha</taxon>
    </lineage>
</organism>
<proteinExistence type="inferred from homology"/>
<dbReference type="Proteomes" id="UP000694846">
    <property type="component" value="Unplaced"/>
</dbReference>
<evidence type="ECO:0000256" key="3">
    <source>
        <dbReference type="ARBA" id="ARBA00022692"/>
    </source>
</evidence>
<dbReference type="GO" id="GO:0016020">
    <property type="term" value="C:membrane"/>
    <property type="evidence" value="ECO:0007669"/>
    <property type="project" value="UniProtKB-SubCell"/>
</dbReference>
<evidence type="ECO:0000256" key="4">
    <source>
        <dbReference type="ARBA" id="ARBA00022729"/>
    </source>
</evidence>
<keyword evidence="7" id="KW-0325">Glycoprotein</keyword>
<gene>
    <name evidence="12 13" type="primary">LOC112688326</name>
</gene>
<feature type="chain" id="PRO_5044666589" evidence="10">
    <location>
        <begin position="20"/>
        <end position="175"/>
    </location>
</feature>
<feature type="compositionally biased region" description="Low complexity" evidence="8">
    <location>
        <begin position="59"/>
        <end position="124"/>
    </location>
</feature>
<sequence>MVLLKTSLLFSFLAISCLAVDNQTNITTKVDVIPISETKIAPVEDSIKNGTTPVPPTTVNPNVTSTTLSPSPNTTTSTTTTTPTTIKPSTSTIPPSPNTTTLKPTTSTLKPSSTTTSPNVTTVGPTPPEPTPIPARSWDGPSFFGGMVLAFGIVAVGFVGYRFFYLGRGSAYHTL</sequence>
<dbReference type="PROSITE" id="PS51257">
    <property type="entry name" value="PROKAR_LIPOPROTEIN"/>
    <property type="match status" value="1"/>
</dbReference>
<evidence type="ECO:0000256" key="7">
    <source>
        <dbReference type="ARBA" id="ARBA00023180"/>
    </source>
</evidence>
<dbReference type="GeneID" id="112688326"/>
<keyword evidence="6 9" id="KW-0472">Membrane</keyword>
<dbReference type="GO" id="GO:0031410">
    <property type="term" value="C:cytoplasmic vesicle"/>
    <property type="evidence" value="ECO:0007669"/>
    <property type="project" value="TreeGrafter"/>
</dbReference>
<feature type="signal peptide" evidence="10">
    <location>
        <begin position="1"/>
        <end position="19"/>
    </location>
</feature>
<keyword evidence="5 9" id="KW-1133">Transmembrane helix</keyword>
<evidence type="ECO:0000256" key="10">
    <source>
        <dbReference type="SAM" id="SignalP"/>
    </source>
</evidence>
<name>A0A8B8G3M1_9HEMI</name>
<dbReference type="PANTHER" id="PTHR11337:SF8">
    <property type="entry name" value="VISGUN, ISOFORM E"/>
    <property type="match status" value="1"/>
</dbReference>
<dbReference type="PANTHER" id="PTHR11337">
    <property type="entry name" value="MUCIN/PORIMIN"/>
    <property type="match status" value="1"/>
</dbReference>
<evidence type="ECO:0000256" key="8">
    <source>
        <dbReference type="SAM" id="MobiDB-lite"/>
    </source>
</evidence>
<comment type="similarity">
    <text evidence="2">Belongs to the CD164 family.</text>
</comment>
<protein>
    <submittedName>
        <fullName evidence="12 13">Integumentary mucin C.1-like</fullName>
    </submittedName>
</protein>
<keyword evidence="11" id="KW-1185">Reference proteome</keyword>
<evidence type="ECO:0000256" key="2">
    <source>
        <dbReference type="ARBA" id="ARBA00005341"/>
    </source>
</evidence>
<keyword evidence="3 9" id="KW-0812">Transmembrane</keyword>
<evidence type="ECO:0000313" key="11">
    <source>
        <dbReference type="Proteomes" id="UP000694846"/>
    </source>
</evidence>
<dbReference type="RefSeq" id="XP_025417265.1">
    <property type="nucleotide sequence ID" value="XM_025561480.1"/>
</dbReference>
<evidence type="ECO:0000256" key="6">
    <source>
        <dbReference type="ARBA" id="ARBA00023136"/>
    </source>
</evidence>
<accession>A0A8B8G3M1</accession>
<evidence type="ECO:0000256" key="1">
    <source>
        <dbReference type="ARBA" id="ARBA00004479"/>
    </source>
</evidence>
<keyword evidence="4 10" id="KW-0732">Signal</keyword>
<comment type="subcellular location">
    <subcellularLocation>
        <location evidence="1">Membrane</location>
        <topology evidence="1">Single-pass type I membrane protein</topology>
    </subcellularLocation>
</comment>
<evidence type="ECO:0000313" key="12">
    <source>
        <dbReference type="RefSeq" id="XP_025417264.1"/>
    </source>
</evidence>
<feature type="transmembrane region" description="Helical" evidence="9">
    <location>
        <begin position="143"/>
        <end position="164"/>
    </location>
</feature>
<evidence type="ECO:0000256" key="5">
    <source>
        <dbReference type="ARBA" id="ARBA00022989"/>
    </source>
</evidence>
<evidence type="ECO:0000313" key="13">
    <source>
        <dbReference type="RefSeq" id="XP_025417265.1"/>
    </source>
</evidence>
<dbReference type="OrthoDB" id="6160056at2759"/>
<dbReference type="InterPro" id="IPR007947">
    <property type="entry name" value="CD164_MGC24"/>
</dbReference>